<dbReference type="OrthoDB" id="278371at2"/>
<evidence type="ECO:0000313" key="2">
    <source>
        <dbReference type="EMBL" id="TWU28996.1"/>
    </source>
</evidence>
<dbReference type="Proteomes" id="UP000319143">
    <property type="component" value="Unassembled WGS sequence"/>
</dbReference>
<dbReference type="InterPro" id="IPR036388">
    <property type="entry name" value="WH-like_DNA-bd_sf"/>
</dbReference>
<dbReference type="SUPFAM" id="SSF88659">
    <property type="entry name" value="Sigma3 and sigma4 domains of RNA polymerase sigma factors"/>
    <property type="match status" value="1"/>
</dbReference>
<evidence type="ECO:0000313" key="3">
    <source>
        <dbReference type="Proteomes" id="UP000319143"/>
    </source>
</evidence>
<dbReference type="GO" id="GO:0003700">
    <property type="term" value="F:DNA-binding transcription factor activity"/>
    <property type="evidence" value="ECO:0007669"/>
    <property type="project" value="InterPro"/>
</dbReference>
<accession>A0A5C6D1B9</accession>
<dbReference type="InterPro" id="IPR053812">
    <property type="entry name" value="HTH_Sigma70_ECF-like"/>
</dbReference>
<dbReference type="InterPro" id="IPR013324">
    <property type="entry name" value="RNA_pol_sigma_r3/r4-like"/>
</dbReference>
<dbReference type="InterPro" id="IPR014284">
    <property type="entry name" value="RNA_pol_sigma-70_dom"/>
</dbReference>
<dbReference type="AlphaFoldDB" id="A0A5C6D1B9"/>
<evidence type="ECO:0000259" key="1">
    <source>
        <dbReference type="Pfam" id="PF07638"/>
    </source>
</evidence>
<proteinExistence type="predicted"/>
<comment type="caution">
    <text evidence="2">The sequence shown here is derived from an EMBL/GenBank/DDBJ whole genome shotgun (WGS) entry which is preliminary data.</text>
</comment>
<dbReference type="Pfam" id="PF07638">
    <property type="entry name" value="Sigma70_ECF"/>
    <property type="match status" value="1"/>
</dbReference>
<dbReference type="InterPro" id="IPR011517">
    <property type="entry name" value="RNA_pol_sigma70_ECF-like"/>
</dbReference>
<gene>
    <name evidence="2" type="ORF">Poly41_67870</name>
</gene>
<sequence>MNDEETVLTHKPLGEIAATKDLLPIVYTELRRMASGKLRREGGNHSLQTTGLVHEAYVRLVNENSQSLWQSRAHFFGAAAEAMRRILVDEARRIKSLKRGGDRIRVSGLSRISSKVTADDERILEVQAALDQLEKESPRRAQVVKMRFFASMTNEEIANTLGVSVPTVKRDWAASRVWIYRHLQPDADRKKEG</sequence>
<dbReference type="RefSeq" id="WP_146531445.1">
    <property type="nucleotide sequence ID" value="NZ_SJPV01000025.1"/>
</dbReference>
<name>A0A5C6D1B9_9BACT</name>
<dbReference type="Gene3D" id="1.10.10.10">
    <property type="entry name" value="Winged helix-like DNA-binding domain superfamily/Winged helix DNA-binding domain"/>
    <property type="match status" value="1"/>
</dbReference>
<feature type="domain" description="RNA polymerase sigma-70 ECF-like HTH" evidence="1">
    <location>
        <begin position="13"/>
        <end position="184"/>
    </location>
</feature>
<keyword evidence="3" id="KW-1185">Reference proteome</keyword>
<dbReference type="GO" id="GO:0006352">
    <property type="term" value="P:DNA-templated transcription initiation"/>
    <property type="evidence" value="ECO:0007669"/>
    <property type="project" value="InterPro"/>
</dbReference>
<dbReference type="NCBIfam" id="TIGR02937">
    <property type="entry name" value="sigma70-ECF"/>
    <property type="match status" value="1"/>
</dbReference>
<protein>
    <submittedName>
        <fullName evidence="2">RNA polymerase sigma factor</fullName>
    </submittedName>
</protein>
<organism evidence="2 3">
    <name type="scientific">Novipirellula artificiosorum</name>
    <dbReference type="NCBI Taxonomy" id="2528016"/>
    <lineage>
        <taxon>Bacteria</taxon>
        <taxon>Pseudomonadati</taxon>
        <taxon>Planctomycetota</taxon>
        <taxon>Planctomycetia</taxon>
        <taxon>Pirellulales</taxon>
        <taxon>Pirellulaceae</taxon>
        <taxon>Novipirellula</taxon>
    </lineage>
</organism>
<dbReference type="NCBIfam" id="TIGR02999">
    <property type="entry name" value="Sig-70_X6"/>
    <property type="match status" value="1"/>
</dbReference>
<dbReference type="EMBL" id="SJPV01000025">
    <property type="protein sequence ID" value="TWU28996.1"/>
    <property type="molecule type" value="Genomic_DNA"/>
</dbReference>
<reference evidence="2 3" key="1">
    <citation type="submission" date="2019-02" db="EMBL/GenBank/DDBJ databases">
        <title>Deep-cultivation of Planctomycetes and their phenomic and genomic characterization uncovers novel biology.</title>
        <authorList>
            <person name="Wiegand S."/>
            <person name="Jogler M."/>
            <person name="Boedeker C."/>
            <person name="Pinto D."/>
            <person name="Vollmers J."/>
            <person name="Rivas-Marin E."/>
            <person name="Kohn T."/>
            <person name="Peeters S.H."/>
            <person name="Heuer A."/>
            <person name="Rast P."/>
            <person name="Oberbeckmann S."/>
            <person name="Bunk B."/>
            <person name="Jeske O."/>
            <person name="Meyerdierks A."/>
            <person name="Storesund J.E."/>
            <person name="Kallscheuer N."/>
            <person name="Luecker S."/>
            <person name="Lage O.M."/>
            <person name="Pohl T."/>
            <person name="Merkel B.J."/>
            <person name="Hornburger P."/>
            <person name="Mueller R.-W."/>
            <person name="Bruemmer F."/>
            <person name="Labrenz M."/>
            <person name="Spormann A.M."/>
            <person name="Op Den Camp H."/>
            <person name="Overmann J."/>
            <person name="Amann R."/>
            <person name="Jetten M.S.M."/>
            <person name="Mascher T."/>
            <person name="Medema M.H."/>
            <person name="Devos D.P."/>
            <person name="Kaster A.-K."/>
            <person name="Ovreas L."/>
            <person name="Rohde M."/>
            <person name="Galperin M.Y."/>
            <person name="Jogler C."/>
        </authorList>
    </citation>
    <scope>NUCLEOTIDE SEQUENCE [LARGE SCALE GENOMIC DNA]</scope>
    <source>
        <strain evidence="2 3">Poly41</strain>
    </source>
</reference>